<evidence type="ECO:0000313" key="3">
    <source>
        <dbReference type="Proteomes" id="UP000683925"/>
    </source>
</evidence>
<dbReference type="Proteomes" id="UP000683925">
    <property type="component" value="Unassembled WGS sequence"/>
</dbReference>
<sequence length="492" mass="58892">MKMLAGVQEYLQSTNKNINEEQTEIKEIRMEESLNRSENYIQWIKRLLDQFIRQLCIFDPITWEKIIFRNLVQQGSLQPFLLLFEQQSQEKNQMGGGIFSSERWKETKLLETIVILPYADDVVIIANQDMVHMSEKISQKQLYIQFQRQLLEQFIFENLDNNKSQSKTQYGNNHNLCKNINYYRQIKQLQQNGKRQEGTHLEQYRDQTRIFQKELLIAQLVDLNFDEKKNRYLRRSFRNEIFRRSVYDLDEEEKLIKIFTYTITSNFKYRFQEGTNTSAGNWEGGASRYQKFIETQMEYICEMNLKSKKKLKKWNNKPVNGPKKKGKEESSFSIRRVVGNSFFELPTNGQKKKKRNPQQETDINAHMGSSMGKSRKLKGRKLKSICQKNKKTIIFERDTYERKQAKKLNEISQHNFLSQKRIFQTAFICNSLFDEEYGQLRNIKLEKQINRTKQNFFDEKNIDLQIKSIQSLMKSFINSNFREYQSIQRSDC</sequence>
<organism evidence="2 3">
    <name type="scientific">Paramecium octaurelia</name>
    <dbReference type="NCBI Taxonomy" id="43137"/>
    <lineage>
        <taxon>Eukaryota</taxon>
        <taxon>Sar</taxon>
        <taxon>Alveolata</taxon>
        <taxon>Ciliophora</taxon>
        <taxon>Intramacronucleata</taxon>
        <taxon>Oligohymenophorea</taxon>
        <taxon>Peniculida</taxon>
        <taxon>Parameciidae</taxon>
        <taxon>Paramecium</taxon>
    </lineage>
</organism>
<feature type="region of interest" description="Disordered" evidence="1">
    <location>
        <begin position="345"/>
        <end position="378"/>
    </location>
</feature>
<evidence type="ECO:0000313" key="2">
    <source>
        <dbReference type="EMBL" id="CAD8178255.1"/>
    </source>
</evidence>
<keyword evidence="3" id="KW-1185">Reference proteome</keyword>
<accession>A0A8S1VQ86</accession>
<evidence type="ECO:0000256" key="1">
    <source>
        <dbReference type="SAM" id="MobiDB-lite"/>
    </source>
</evidence>
<comment type="caution">
    <text evidence="2">The sequence shown here is derived from an EMBL/GenBank/DDBJ whole genome shotgun (WGS) entry which is preliminary data.</text>
</comment>
<dbReference type="EMBL" id="CAJJDP010000069">
    <property type="protein sequence ID" value="CAD8178255.1"/>
    <property type="molecule type" value="Genomic_DNA"/>
</dbReference>
<protein>
    <submittedName>
        <fullName evidence="2">Uncharacterized protein</fullName>
    </submittedName>
</protein>
<dbReference type="AlphaFoldDB" id="A0A8S1VQ86"/>
<proteinExistence type="predicted"/>
<name>A0A8S1VQ86_PAROT</name>
<gene>
    <name evidence="2" type="ORF">POCTA_138.1.T0700251</name>
</gene>
<reference evidence="2" key="1">
    <citation type="submission" date="2021-01" db="EMBL/GenBank/DDBJ databases">
        <authorList>
            <consortium name="Genoscope - CEA"/>
            <person name="William W."/>
        </authorList>
    </citation>
    <scope>NUCLEOTIDE SEQUENCE</scope>
</reference>